<dbReference type="SMART" id="SM00184">
    <property type="entry name" value="RING"/>
    <property type="match status" value="1"/>
</dbReference>
<gene>
    <name evidence="18" type="ORF">HAX54_040365</name>
</gene>
<dbReference type="PROSITE" id="PS50089">
    <property type="entry name" value="ZF_RING_2"/>
    <property type="match status" value="1"/>
</dbReference>
<name>A0ABS8SJZ1_DATST</name>
<evidence type="ECO:0000256" key="12">
    <source>
        <dbReference type="ARBA" id="ARBA00023136"/>
    </source>
</evidence>
<sequence length="299" mass="33125">MGFDDDDHPQYFHRKKNYDLNSKIMITAIISLSIVVFVVTLLHIYARCVLRRQARRRAAFRRISIITNAAQVEPQKTGLDLSVLASLPVFIFKQNDDTIENNSVLECTVCLSVLADGETVRTLPNCKHIFHAECIDKWFGSHSTCPICRTEAEPRLLPEPREGAAAGRSPPSAPPLDHQGGNSTTMAINMEGIYSDCGSSSAKISGSSSRLSSFRRMLSREKSSRRIPVHQYSCGVEDGVNDLERHFLGPNKVVVQFSTVSGLINSFPQRNLDATLFSGEITRKTSNANTELITEKDAP</sequence>
<evidence type="ECO:0000256" key="3">
    <source>
        <dbReference type="ARBA" id="ARBA00004906"/>
    </source>
</evidence>
<keyword evidence="7" id="KW-0479">Metal-binding</keyword>
<accession>A0ABS8SJZ1</accession>
<keyword evidence="11 16" id="KW-1133">Transmembrane helix</keyword>
<protein>
    <recommendedName>
        <fullName evidence="4">RING-type E3 ubiquitin transferase</fullName>
        <ecNumber evidence="4">2.3.2.27</ecNumber>
    </recommendedName>
</protein>
<evidence type="ECO:0000256" key="4">
    <source>
        <dbReference type="ARBA" id="ARBA00012483"/>
    </source>
</evidence>
<evidence type="ECO:0000256" key="5">
    <source>
        <dbReference type="ARBA" id="ARBA00022679"/>
    </source>
</evidence>
<keyword evidence="8 14" id="KW-0863">Zinc-finger</keyword>
<organism evidence="18 19">
    <name type="scientific">Datura stramonium</name>
    <name type="common">Jimsonweed</name>
    <name type="synonym">Common thornapple</name>
    <dbReference type="NCBI Taxonomy" id="4076"/>
    <lineage>
        <taxon>Eukaryota</taxon>
        <taxon>Viridiplantae</taxon>
        <taxon>Streptophyta</taxon>
        <taxon>Embryophyta</taxon>
        <taxon>Tracheophyta</taxon>
        <taxon>Spermatophyta</taxon>
        <taxon>Magnoliopsida</taxon>
        <taxon>eudicotyledons</taxon>
        <taxon>Gunneridae</taxon>
        <taxon>Pentapetalae</taxon>
        <taxon>asterids</taxon>
        <taxon>lamiids</taxon>
        <taxon>Solanales</taxon>
        <taxon>Solanaceae</taxon>
        <taxon>Solanoideae</taxon>
        <taxon>Datureae</taxon>
        <taxon>Datura</taxon>
    </lineage>
</organism>
<evidence type="ECO:0000256" key="13">
    <source>
        <dbReference type="ARBA" id="ARBA00024209"/>
    </source>
</evidence>
<evidence type="ECO:0000256" key="7">
    <source>
        <dbReference type="ARBA" id="ARBA00022723"/>
    </source>
</evidence>
<evidence type="ECO:0000256" key="9">
    <source>
        <dbReference type="ARBA" id="ARBA00022786"/>
    </source>
</evidence>
<keyword evidence="6 16" id="KW-0812">Transmembrane</keyword>
<evidence type="ECO:0000256" key="6">
    <source>
        <dbReference type="ARBA" id="ARBA00022692"/>
    </source>
</evidence>
<proteinExistence type="inferred from homology"/>
<evidence type="ECO:0000256" key="8">
    <source>
        <dbReference type="ARBA" id="ARBA00022771"/>
    </source>
</evidence>
<keyword evidence="9" id="KW-0833">Ubl conjugation pathway</keyword>
<evidence type="ECO:0000256" key="1">
    <source>
        <dbReference type="ARBA" id="ARBA00000900"/>
    </source>
</evidence>
<reference evidence="18 19" key="1">
    <citation type="journal article" date="2021" name="BMC Genomics">
        <title>Datura genome reveals duplications of psychoactive alkaloid biosynthetic genes and high mutation rate following tissue culture.</title>
        <authorList>
            <person name="Rajewski A."/>
            <person name="Carter-House D."/>
            <person name="Stajich J."/>
            <person name="Litt A."/>
        </authorList>
    </citation>
    <scope>NUCLEOTIDE SEQUENCE [LARGE SCALE GENOMIC DNA]</scope>
    <source>
        <strain evidence="18">AR-01</strain>
    </source>
</reference>
<dbReference type="Gene3D" id="3.30.40.10">
    <property type="entry name" value="Zinc/RING finger domain, C3HC4 (zinc finger)"/>
    <property type="match status" value="1"/>
</dbReference>
<dbReference type="InterPro" id="IPR001841">
    <property type="entry name" value="Znf_RING"/>
</dbReference>
<feature type="region of interest" description="Disordered" evidence="15">
    <location>
        <begin position="160"/>
        <end position="184"/>
    </location>
</feature>
<feature type="transmembrane region" description="Helical" evidence="16">
    <location>
        <begin position="24"/>
        <end position="46"/>
    </location>
</feature>
<evidence type="ECO:0000256" key="2">
    <source>
        <dbReference type="ARBA" id="ARBA00004167"/>
    </source>
</evidence>
<dbReference type="PANTHER" id="PTHR46913">
    <property type="entry name" value="RING-H2 FINGER PROTEIN ATL16"/>
    <property type="match status" value="1"/>
</dbReference>
<keyword evidence="5" id="KW-0808">Transferase</keyword>
<dbReference type="EMBL" id="JACEIK010000569">
    <property type="protein sequence ID" value="MCD7459236.1"/>
    <property type="molecule type" value="Genomic_DNA"/>
</dbReference>
<keyword evidence="19" id="KW-1185">Reference proteome</keyword>
<keyword evidence="12 16" id="KW-0472">Membrane</keyword>
<evidence type="ECO:0000256" key="16">
    <source>
        <dbReference type="SAM" id="Phobius"/>
    </source>
</evidence>
<evidence type="ECO:0000259" key="17">
    <source>
        <dbReference type="PROSITE" id="PS50089"/>
    </source>
</evidence>
<evidence type="ECO:0000256" key="15">
    <source>
        <dbReference type="SAM" id="MobiDB-lite"/>
    </source>
</evidence>
<evidence type="ECO:0000256" key="14">
    <source>
        <dbReference type="PROSITE-ProRule" id="PRU00175"/>
    </source>
</evidence>
<comment type="similarity">
    <text evidence="13">Belongs to the RING-type zinc finger family. ATL subfamily.</text>
</comment>
<comment type="pathway">
    <text evidence="3">Protein modification; protein ubiquitination.</text>
</comment>
<dbReference type="InterPro" id="IPR044600">
    <property type="entry name" value="ATL1/ATL16-like"/>
</dbReference>
<dbReference type="SUPFAM" id="SSF57850">
    <property type="entry name" value="RING/U-box"/>
    <property type="match status" value="1"/>
</dbReference>
<feature type="domain" description="RING-type" evidence="17">
    <location>
        <begin position="107"/>
        <end position="149"/>
    </location>
</feature>
<evidence type="ECO:0000313" key="18">
    <source>
        <dbReference type="EMBL" id="MCD7459236.1"/>
    </source>
</evidence>
<comment type="catalytic activity">
    <reaction evidence="1">
        <text>S-ubiquitinyl-[E2 ubiquitin-conjugating enzyme]-L-cysteine + [acceptor protein]-L-lysine = [E2 ubiquitin-conjugating enzyme]-L-cysteine + N(6)-ubiquitinyl-[acceptor protein]-L-lysine.</text>
        <dbReference type="EC" id="2.3.2.27"/>
    </reaction>
</comment>
<evidence type="ECO:0000256" key="11">
    <source>
        <dbReference type="ARBA" id="ARBA00022989"/>
    </source>
</evidence>
<dbReference type="PANTHER" id="PTHR46913:SF1">
    <property type="entry name" value="RING-H2 FINGER PROTEIN ATL16"/>
    <property type="match status" value="1"/>
</dbReference>
<dbReference type="EC" id="2.3.2.27" evidence="4"/>
<dbReference type="CDD" id="cd16461">
    <property type="entry name" value="RING-H2_EL5-like"/>
    <property type="match status" value="1"/>
</dbReference>
<dbReference type="InterPro" id="IPR013083">
    <property type="entry name" value="Znf_RING/FYVE/PHD"/>
</dbReference>
<keyword evidence="10" id="KW-0862">Zinc</keyword>
<dbReference type="Pfam" id="PF13639">
    <property type="entry name" value="zf-RING_2"/>
    <property type="match status" value="1"/>
</dbReference>
<comment type="subcellular location">
    <subcellularLocation>
        <location evidence="2">Membrane</location>
        <topology evidence="2">Single-pass membrane protein</topology>
    </subcellularLocation>
</comment>
<evidence type="ECO:0000313" key="19">
    <source>
        <dbReference type="Proteomes" id="UP000823775"/>
    </source>
</evidence>
<evidence type="ECO:0000256" key="10">
    <source>
        <dbReference type="ARBA" id="ARBA00022833"/>
    </source>
</evidence>
<comment type="caution">
    <text evidence="18">The sequence shown here is derived from an EMBL/GenBank/DDBJ whole genome shotgun (WGS) entry which is preliminary data.</text>
</comment>
<dbReference type="Proteomes" id="UP000823775">
    <property type="component" value="Unassembled WGS sequence"/>
</dbReference>